<dbReference type="EMBL" id="JAMKBI010000019">
    <property type="protein sequence ID" value="MCZ8535321.1"/>
    <property type="molecule type" value="Genomic_DNA"/>
</dbReference>
<dbReference type="Pfam" id="PF13027">
    <property type="entry name" value="DUF3888"/>
    <property type="match status" value="1"/>
</dbReference>
<evidence type="ECO:0000313" key="1">
    <source>
        <dbReference type="EMBL" id="MCZ8535321.1"/>
    </source>
</evidence>
<name>A0A9X3RBK4_9BACI</name>
<protein>
    <submittedName>
        <fullName evidence="1">DUF3888 domain-containing protein</fullName>
    </submittedName>
</protein>
<comment type="caution">
    <text evidence="1">The sequence shown here is derived from an EMBL/GenBank/DDBJ whole genome shotgun (WGS) entry which is preliminary data.</text>
</comment>
<organism evidence="1 2">
    <name type="scientific">Psychrobacillus psychrodurans</name>
    <dbReference type="NCBI Taxonomy" id="126157"/>
    <lineage>
        <taxon>Bacteria</taxon>
        <taxon>Bacillati</taxon>
        <taxon>Bacillota</taxon>
        <taxon>Bacilli</taxon>
        <taxon>Bacillales</taxon>
        <taxon>Bacillaceae</taxon>
        <taxon>Psychrobacillus</taxon>
    </lineage>
</organism>
<accession>A0A9X3RBK4</accession>
<evidence type="ECO:0000313" key="2">
    <source>
        <dbReference type="Proteomes" id="UP001152172"/>
    </source>
</evidence>
<dbReference type="InterPro" id="IPR024984">
    <property type="entry name" value="DUF3888"/>
</dbReference>
<sequence>MKRFLILCILFFFLYKGLAYENNAIHTNAQFVEVQPIKNEIYNELTVRFISPYVHEAVNSHYQAVDSLTQNLNTAPSLMRIVEVKRVGEAVNFEFMITVEATSFVGENVPVADGLLTFGLKGPVSGGGENSVFFLGYKQLKTYVLPQEWKHIIKKPLE</sequence>
<keyword evidence="2" id="KW-1185">Reference proteome</keyword>
<dbReference type="RefSeq" id="WP_269923308.1">
    <property type="nucleotide sequence ID" value="NZ_JAMKBI010000019.1"/>
</dbReference>
<gene>
    <name evidence="1" type="ORF">M9R61_18625</name>
</gene>
<dbReference type="Proteomes" id="UP001152172">
    <property type="component" value="Unassembled WGS sequence"/>
</dbReference>
<dbReference type="AlphaFoldDB" id="A0A9X3RBK4"/>
<proteinExistence type="predicted"/>
<reference evidence="1" key="1">
    <citation type="submission" date="2022-05" db="EMBL/GenBank/DDBJ databases">
        <authorList>
            <person name="Colautti A."/>
            <person name="Iacumin L."/>
        </authorList>
    </citation>
    <scope>NUCLEOTIDE SEQUENCE</scope>
    <source>
        <strain evidence="1">DSM 30747</strain>
    </source>
</reference>